<organism evidence="1 2">
    <name type="scientific">Aplosporella prunicola CBS 121167</name>
    <dbReference type="NCBI Taxonomy" id="1176127"/>
    <lineage>
        <taxon>Eukaryota</taxon>
        <taxon>Fungi</taxon>
        <taxon>Dikarya</taxon>
        <taxon>Ascomycota</taxon>
        <taxon>Pezizomycotina</taxon>
        <taxon>Dothideomycetes</taxon>
        <taxon>Dothideomycetes incertae sedis</taxon>
        <taxon>Botryosphaeriales</taxon>
        <taxon>Aplosporellaceae</taxon>
        <taxon>Aplosporella</taxon>
    </lineage>
</organism>
<keyword evidence="2" id="KW-1185">Reference proteome</keyword>
<reference evidence="1" key="1">
    <citation type="journal article" date="2020" name="Stud. Mycol.">
        <title>101 Dothideomycetes genomes: a test case for predicting lifestyles and emergence of pathogens.</title>
        <authorList>
            <person name="Haridas S."/>
            <person name="Albert R."/>
            <person name="Binder M."/>
            <person name="Bloem J."/>
            <person name="Labutti K."/>
            <person name="Salamov A."/>
            <person name="Andreopoulos B."/>
            <person name="Baker S."/>
            <person name="Barry K."/>
            <person name="Bills G."/>
            <person name="Bluhm B."/>
            <person name="Cannon C."/>
            <person name="Castanera R."/>
            <person name="Culley D."/>
            <person name="Daum C."/>
            <person name="Ezra D."/>
            <person name="Gonzalez J."/>
            <person name="Henrissat B."/>
            <person name="Kuo A."/>
            <person name="Liang C."/>
            <person name="Lipzen A."/>
            <person name="Lutzoni F."/>
            <person name="Magnuson J."/>
            <person name="Mondo S."/>
            <person name="Nolan M."/>
            <person name="Ohm R."/>
            <person name="Pangilinan J."/>
            <person name="Park H.-J."/>
            <person name="Ramirez L."/>
            <person name="Alfaro M."/>
            <person name="Sun H."/>
            <person name="Tritt A."/>
            <person name="Yoshinaga Y."/>
            <person name="Zwiers L.-H."/>
            <person name="Turgeon B."/>
            <person name="Goodwin S."/>
            <person name="Spatafora J."/>
            <person name="Crous P."/>
            <person name="Grigoriev I."/>
        </authorList>
    </citation>
    <scope>NUCLEOTIDE SEQUENCE</scope>
    <source>
        <strain evidence="1">CBS 121167</strain>
    </source>
</reference>
<dbReference type="AlphaFoldDB" id="A0A6A6B6L1"/>
<sequence>MLGELSNLINVYIRAWFESHLLEEDYIIDLDFSHFHAAPLYLAEDMRVKVSRLGPNRKYCNGLELEGTGLHMCLRNASQYVCLAKHKRWDAKRS</sequence>
<dbReference type="RefSeq" id="XP_033395363.1">
    <property type="nucleotide sequence ID" value="XM_033546944.1"/>
</dbReference>
<evidence type="ECO:0000313" key="1">
    <source>
        <dbReference type="EMBL" id="KAF2139650.1"/>
    </source>
</evidence>
<dbReference type="GeneID" id="54304451"/>
<proteinExistence type="predicted"/>
<dbReference type="EMBL" id="ML995492">
    <property type="protein sequence ID" value="KAF2139650.1"/>
    <property type="molecule type" value="Genomic_DNA"/>
</dbReference>
<protein>
    <submittedName>
        <fullName evidence="1">Uncharacterized protein</fullName>
    </submittedName>
</protein>
<gene>
    <name evidence="1" type="ORF">K452DRAFT_63671</name>
</gene>
<accession>A0A6A6B6L1</accession>
<dbReference type="Proteomes" id="UP000799438">
    <property type="component" value="Unassembled WGS sequence"/>
</dbReference>
<name>A0A6A6B6L1_9PEZI</name>
<evidence type="ECO:0000313" key="2">
    <source>
        <dbReference type="Proteomes" id="UP000799438"/>
    </source>
</evidence>